<dbReference type="Pfam" id="PF07607">
    <property type="entry name" value="DUF1570"/>
    <property type="match status" value="1"/>
</dbReference>
<keyword evidence="4" id="KW-1185">Reference proteome</keyword>
<accession>A0A7X0H3K5</accession>
<comment type="caution">
    <text evidence="3">The sequence shown here is derived from an EMBL/GenBank/DDBJ whole genome shotgun (WGS) entry which is preliminary data.</text>
</comment>
<dbReference type="EMBL" id="JACHGY010000001">
    <property type="protein sequence ID" value="MBB6428600.1"/>
    <property type="molecule type" value="Genomic_DNA"/>
</dbReference>
<feature type="domain" description="DUF1570" evidence="2">
    <location>
        <begin position="147"/>
        <end position="253"/>
    </location>
</feature>
<feature type="signal peptide" evidence="1">
    <location>
        <begin position="1"/>
        <end position="20"/>
    </location>
</feature>
<organism evidence="3 4">
    <name type="scientific">Algisphaera agarilytica</name>
    <dbReference type="NCBI Taxonomy" id="1385975"/>
    <lineage>
        <taxon>Bacteria</taxon>
        <taxon>Pseudomonadati</taxon>
        <taxon>Planctomycetota</taxon>
        <taxon>Phycisphaerae</taxon>
        <taxon>Phycisphaerales</taxon>
        <taxon>Phycisphaeraceae</taxon>
        <taxon>Algisphaera</taxon>
    </lineage>
</organism>
<reference evidence="3 4" key="1">
    <citation type="submission" date="2020-08" db="EMBL/GenBank/DDBJ databases">
        <title>Genomic Encyclopedia of Type Strains, Phase IV (KMG-IV): sequencing the most valuable type-strain genomes for metagenomic binning, comparative biology and taxonomic classification.</title>
        <authorList>
            <person name="Goeker M."/>
        </authorList>
    </citation>
    <scope>NUCLEOTIDE SEQUENCE [LARGE SCALE GENOMIC DNA]</scope>
    <source>
        <strain evidence="3 4">DSM 103725</strain>
    </source>
</reference>
<evidence type="ECO:0000256" key="1">
    <source>
        <dbReference type="SAM" id="SignalP"/>
    </source>
</evidence>
<keyword evidence="1" id="KW-0732">Signal</keyword>
<evidence type="ECO:0000313" key="4">
    <source>
        <dbReference type="Proteomes" id="UP000541810"/>
    </source>
</evidence>
<proteinExistence type="predicted"/>
<sequence length="421" mass="48004">MRLGSVSSILVIGSLTLAGAAAGQHSPTTPASERKRIVAVGNPADDLQVFASHHYHIHTNLSREETVPFGRHMDAVFKQYERRFADYTQRDAGLMPLYLFRHQDEYLDFMKHHGIDATGSGGMFFVTHSIRGLATWAHGHSRSQTLRTLQHEGFHQFAWDYLGPNLPTWMNEGLAQYFEDAVILEHGMELGLGDPDRIELVRDALEYKWAVDMDELLSLDNRQWSAALRSNGSRSELLYAQSWSMVYYMIHGDDGRYLGSFEVYLRLLSEGHAHDKAFRSAFGYGALDGIEKRWRDFALQQQPDPVNVAAERLEFLGSALAFKAERDERMPRSFKSLRHDLQSRGFKLTRTHHGHREELNASDDHHFTYTRPGGQESEFLLLEPAGYGLPPRLAAPGLSPEPILMWERTDDGELVFDIEYR</sequence>
<dbReference type="AlphaFoldDB" id="A0A7X0H3K5"/>
<feature type="chain" id="PRO_5031106536" description="DUF1570 domain-containing protein" evidence="1">
    <location>
        <begin position="21"/>
        <end position="421"/>
    </location>
</feature>
<evidence type="ECO:0000313" key="3">
    <source>
        <dbReference type="EMBL" id="MBB6428600.1"/>
    </source>
</evidence>
<name>A0A7X0H3K5_9BACT</name>
<dbReference type="RefSeq" id="WP_184675886.1">
    <property type="nucleotide sequence ID" value="NZ_JACHGY010000001.1"/>
</dbReference>
<dbReference type="Proteomes" id="UP000541810">
    <property type="component" value="Unassembled WGS sequence"/>
</dbReference>
<gene>
    <name evidence="3" type="ORF">HNQ40_000406</name>
</gene>
<protein>
    <recommendedName>
        <fullName evidence="2">DUF1570 domain-containing protein</fullName>
    </recommendedName>
</protein>
<dbReference type="InterPro" id="IPR011464">
    <property type="entry name" value="DUF1570"/>
</dbReference>
<evidence type="ECO:0000259" key="2">
    <source>
        <dbReference type="Pfam" id="PF07607"/>
    </source>
</evidence>